<sequence length="74" mass="7945">MAKQQHVVPRQDGGWGVKGSNSAKASHVTATKADAVKIAREISKNQGAEMLVHNKDGKIAYRNSYGNDPFPPKG</sequence>
<evidence type="ECO:0008006" key="4">
    <source>
        <dbReference type="Google" id="ProtNLM"/>
    </source>
</evidence>
<gene>
    <name evidence="2" type="ordered locus">SpiGrapes_1613</name>
</gene>
<name>G8QWC2_SPHPG</name>
<dbReference type="eggNOG" id="ENOG5032YF6">
    <property type="taxonomic scope" value="Bacteria"/>
</dbReference>
<dbReference type="EMBL" id="CP003155">
    <property type="protein sequence ID" value="AEV29420.1"/>
    <property type="molecule type" value="Genomic_DNA"/>
</dbReference>
<feature type="region of interest" description="Disordered" evidence="1">
    <location>
        <begin position="1"/>
        <end position="28"/>
    </location>
</feature>
<dbReference type="Proteomes" id="UP000005632">
    <property type="component" value="Chromosome"/>
</dbReference>
<accession>G8QWC2</accession>
<proteinExistence type="predicted"/>
<evidence type="ECO:0000256" key="1">
    <source>
        <dbReference type="SAM" id="MobiDB-lite"/>
    </source>
</evidence>
<keyword evidence="3" id="KW-1185">Reference proteome</keyword>
<dbReference type="InterPro" id="IPR018691">
    <property type="entry name" value="DUF2188"/>
</dbReference>
<dbReference type="OrthoDB" id="8858565at2"/>
<reference evidence="2 3" key="1">
    <citation type="submission" date="2011-11" db="EMBL/GenBank/DDBJ databases">
        <title>Complete sequence of Spirochaeta sp. grapes.</title>
        <authorList>
            <consortium name="US DOE Joint Genome Institute"/>
            <person name="Lucas S."/>
            <person name="Han J."/>
            <person name="Lapidus A."/>
            <person name="Cheng J.-F."/>
            <person name="Goodwin L."/>
            <person name="Pitluck S."/>
            <person name="Peters L."/>
            <person name="Ovchinnikova G."/>
            <person name="Munk A.C."/>
            <person name="Detter J.C."/>
            <person name="Han C."/>
            <person name="Tapia R."/>
            <person name="Land M."/>
            <person name="Hauser L."/>
            <person name="Kyrpides N."/>
            <person name="Ivanova N."/>
            <person name="Pagani I."/>
            <person name="Ritalahtilisa K."/>
            <person name="Loeffler F."/>
            <person name="Woyke T."/>
        </authorList>
    </citation>
    <scope>NUCLEOTIDE SEQUENCE [LARGE SCALE GENOMIC DNA]</scope>
    <source>
        <strain evidence="3">ATCC BAA-1885 / DSM 22778 / Grapes</strain>
    </source>
</reference>
<dbReference type="AlphaFoldDB" id="G8QWC2"/>
<evidence type="ECO:0000313" key="3">
    <source>
        <dbReference type="Proteomes" id="UP000005632"/>
    </source>
</evidence>
<organism evidence="2 3">
    <name type="scientific">Sphaerochaeta pleomorpha (strain ATCC BAA-1885 / DSM 22778 / Grapes)</name>
    <dbReference type="NCBI Taxonomy" id="158190"/>
    <lineage>
        <taxon>Bacteria</taxon>
        <taxon>Pseudomonadati</taxon>
        <taxon>Spirochaetota</taxon>
        <taxon>Spirochaetia</taxon>
        <taxon>Spirochaetales</taxon>
        <taxon>Sphaerochaetaceae</taxon>
        <taxon>Sphaerochaeta</taxon>
    </lineage>
</organism>
<dbReference type="Pfam" id="PF09954">
    <property type="entry name" value="DUF2188"/>
    <property type="match status" value="1"/>
</dbReference>
<dbReference type="HOGENOM" id="CLU_179056_2_2_12"/>
<evidence type="ECO:0000313" key="2">
    <source>
        <dbReference type="EMBL" id="AEV29420.1"/>
    </source>
</evidence>
<protein>
    <recommendedName>
        <fullName evidence="4">DUF2188 domain-containing protein</fullName>
    </recommendedName>
</protein>
<dbReference type="RefSeq" id="WP_014270268.1">
    <property type="nucleotide sequence ID" value="NC_016633.1"/>
</dbReference>
<dbReference type="KEGG" id="sgp:SpiGrapes_1613"/>